<evidence type="ECO:0000313" key="10">
    <source>
        <dbReference type="WBParaSite" id="ECPE_0001745601-mRNA-1"/>
    </source>
</evidence>
<evidence type="ECO:0000259" key="7">
    <source>
        <dbReference type="Pfam" id="PF16739"/>
    </source>
</evidence>
<reference evidence="8 9" key="2">
    <citation type="submission" date="2018-11" db="EMBL/GenBank/DDBJ databases">
        <authorList>
            <consortium name="Pathogen Informatics"/>
        </authorList>
    </citation>
    <scope>NUCLEOTIDE SEQUENCE [LARGE SCALE GENOMIC DNA]</scope>
    <source>
        <strain evidence="8 9">Egypt</strain>
    </source>
</reference>
<feature type="region of interest" description="Disordered" evidence="6">
    <location>
        <begin position="100"/>
        <end position="133"/>
    </location>
</feature>
<keyword evidence="3" id="KW-0399">Innate immunity</keyword>
<reference evidence="10" key="1">
    <citation type="submission" date="2016-06" db="UniProtKB">
        <authorList>
            <consortium name="WormBaseParasite"/>
        </authorList>
    </citation>
    <scope>IDENTIFICATION</scope>
</reference>
<evidence type="ECO:0000256" key="6">
    <source>
        <dbReference type="SAM" id="MobiDB-lite"/>
    </source>
</evidence>
<organism evidence="10">
    <name type="scientific">Echinostoma caproni</name>
    <dbReference type="NCBI Taxonomy" id="27848"/>
    <lineage>
        <taxon>Eukaryota</taxon>
        <taxon>Metazoa</taxon>
        <taxon>Spiralia</taxon>
        <taxon>Lophotrochozoa</taxon>
        <taxon>Platyhelminthes</taxon>
        <taxon>Trematoda</taxon>
        <taxon>Digenea</taxon>
        <taxon>Plagiorchiida</taxon>
        <taxon>Echinostomata</taxon>
        <taxon>Echinostomatoidea</taxon>
        <taxon>Echinostomatidae</taxon>
        <taxon>Echinostoma</taxon>
    </lineage>
</organism>
<evidence type="ECO:0000313" key="8">
    <source>
        <dbReference type="EMBL" id="VDP94701.1"/>
    </source>
</evidence>
<dbReference type="InterPro" id="IPR011029">
    <property type="entry name" value="DEATH-like_dom_sf"/>
</dbReference>
<dbReference type="CDD" id="cd01671">
    <property type="entry name" value="CARD"/>
    <property type="match status" value="1"/>
</dbReference>
<keyword evidence="2" id="KW-0597">Phosphoprotein</keyword>
<dbReference type="OrthoDB" id="6267878at2759"/>
<gene>
    <name evidence="8" type="ORF">ECPE_LOCUS17410</name>
</gene>
<evidence type="ECO:0000256" key="3">
    <source>
        <dbReference type="ARBA" id="ARBA00022588"/>
    </source>
</evidence>
<sequence>MLTPVQQRAILYNLPNLVADLDVFDVMDHLIATTPSCLTPTDYETITTTAQQKGRAAGVRSLVTCLLRRPLDSPVFAAFCSALREQYGHLADLLESSLQQQPQPQTSINVESPVVDSKNHPVTSKPLDKSRSLETPCQNWSDFSILLSLSSLGFSNAVCGKCDVCFPHVTC</sequence>
<keyword evidence="4" id="KW-0832">Ubl conjugation</keyword>
<proteinExistence type="predicted"/>
<dbReference type="AlphaFoldDB" id="A0A183BDX6"/>
<name>A0A183BDX6_9TREM</name>
<dbReference type="WBParaSite" id="ECPE_0001745601-mRNA-1">
    <property type="protein sequence ID" value="ECPE_0001745601-mRNA-1"/>
    <property type="gene ID" value="ECPE_0001745601"/>
</dbReference>
<keyword evidence="5" id="KW-0391">Immunity</keyword>
<protein>
    <submittedName>
        <fullName evidence="10">CARD_2 domain-containing protein</fullName>
    </submittedName>
</protein>
<keyword evidence="1" id="KW-1017">Isopeptide bond</keyword>
<evidence type="ECO:0000256" key="2">
    <source>
        <dbReference type="ARBA" id="ARBA00022553"/>
    </source>
</evidence>
<dbReference type="Gene3D" id="1.10.533.10">
    <property type="entry name" value="Death Domain, Fas"/>
    <property type="match status" value="1"/>
</dbReference>
<feature type="domain" description="Caspase recruitment" evidence="7">
    <location>
        <begin position="6"/>
        <end position="96"/>
    </location>
</feature>
<evidence type="ECO:0000256" key="1">
    <source>
        <dbReference type="ARBA" id="ARBA00022499"/>
    </source>
</evidence>
<evidence type="ECO:0000256" key="4">
    <source>
        <dbReference type="ARBA" id="ARBA00022843"/>
    </source>
</evidence>
<dbReference type="Pfam" id="PF16739">
    <property type="entry name" value="CARD_2"/>
    <property type="match status" value="1"/>
</dbReference>
<dbReference type="Proteomes" id="UP000272942">
    <property type="component" value="Unassembled WGS sequence"/>
</dbReference>
<dbReference type="EMBL" id="UZAN01069172">
    <property type="protein sequence ID" value="VDP94701.1"/>
    <property type="molecule type" value="Genomic_DNA"/>
</dbReference>
<dbReference type="GO" id="GO:0045087">
    <property type="term" value="P:innate immune response"/>
    <property type="evidence" value="ECO:0007669"/>
    <property type="project" value="UniProtKB-KW"/>
</dbReference>
<evidence type="ECO:0000256" key="5">
    <source>
        <dbReference type="ARBA" id="ARBA00022859"/>
    </source>
</evidence>
<dbReference type="GO" id="GO:0005737">
    <property type="term" value="C:cytoplasm"/>
    <property type="evidence" value="ECO:0007669"/>
    <property type="project" value="UniProtKB-ARBA"/>
</dbReference>
<accession>A0A183BDX6</accession>
<evidence type="ECO:0000313" key="9">
    <source>
        <dbReference type="Proteomes" id="UP000272942"/>
    </source>
</evidence>
<keyword evidence="9" id="KW-1185">Reference proteome</keyword>
<dbReference type="SUPFAM" id="SSF47986">
    <property type="entry name" value="DEATH domain"/>
    <property type="match status" value="1"/>
</dbReference>
<dbReference type="InterPro" id="IPR031964">
    <property type="entry name" value="CARD_dom"/>
</dbReference>